<feature type="region of interest" description="Disordered" evidence="12">
    <location>
        <begin position="298"/>
        <end position="327"/>
    </location>
</feature>
<reference evidence="14" key="3">
    <citation type="submission" date="2025-09" db="UniProtKB">
        <authorList>
            <consortium name="Ensembl"/>
        </authorList>
    </citation>
    <scope>IDENTIFICATION</scope>
</reference>
<feature type="compositionally biased region" description="Low complexity" evidence="12">
    <location>
        <begin position="166"/>
        <end position="182"/>
    </location>
</feature>
<dbReference type="HOGENOM" id="CLU_043342_0_0_1"/>
<feature type="compositionally biased region" description="Acidic residues" evidence="12">
    <location>
        <begin position="212"/>
        <end position="224"/>
    </location>
</feature>
<feature type="domain" description="HMG box" evidence="13">
    <location>
        <begin position="50"/>
        <end position="118"/>
    </location>
</feature>
<keyword evidence="2" id="KW-0217">Developmental protein</keyword>
<evidence type="ECO:0000256" key="10">
    <source>
        <dbReference type="PIRNR" id="PIRNR038098"/>
    </source>
</evidence>
<dbReference type="GO" id="GO:0007420">
    <property type="term" value="P:brain development"/>
    <property type="evidence" value="ECO:0000318"/>
    <property type="project" value="GO_Central"/>
</dbReference>
<accession>H9GHI5</accession>
<dbReference type="InParanoid" id="H9GHI5"/>
<dbReference type="FunFam" id="1.10.30.10:FF:000007">
    <property type="entry name" value="Transcription factor SOX"/>
    <property type="match status" value="1"/>
</dbReference>
<feature type="region of interest" description="Disordered" evidence="12">
    <location>
        <begin position="117"/>
        <end position="195"/>
    </location>
</feature>
<comment type="subcellular location">
    <subcellularLocation>
        <location evidence="1 10">Nucleus</location>
    </subcellularLocation>
</comment>
<evidence type="ECO:0000256" key="11">
    <source>
        <dbReference type="PROSITE-ProRule" id="PRU00267"/>
    </source>
</evidence>
<feature type="compositionally biased region" description="Gly residues" evidence="12">
    <location>
        <begin position="144"/>
        <end position="155"/>
    </location>
</feature>
<dbReference type="KEGG" id="acs:100560274"/>
<keyword evidence="8 10" id="KW-0804">Transcription</keyword>
<dbReference type="GO" id="GO:0000122">
    <property type="term" value="P:negative regulation of transcription by RNA polymerase II"/>
    <property type="evidence" value="ECO:0000318"/>
    <property type="project" value="GO_Central"/>
</dbReference>
<dbReference type="OrthoDB" id="6247875at2759"/>
<dbReference type="GeneTree" id="ENSGT00940000161652"/>
<dbReference type="eggNOG" id="KOG0527">
    <property type="taxonomic scope" value="Eukaryota"/>
</dbReference>
<dbReference type="SUPFAM" id="SSF47095">
    <property type="entry name" value="HMG-box"/>
    <property type="match status" value="1"/>
</dbReference>
<dbReference type="PIRSF" id="PIRSF038098">
    <property type="entry name" value="SOX-12/11/4a"/>
    <property type="match status" value="1"/>
</dbReference>
<keyword evidence="15" id="KW-1185">Reference proteome</keyword>
<feature type="compositionally biased region" description="Acidic residues" evidence="12">
    <location>
        <begin position="232"/>
        <end position="241"/>
    </location>
</feature>
<dbReference type="FunCoup" id="H9GHI5">
    <property type="interactions" value="6"/>
</dbReference>
<dbReference type="Bgee" id="ENSACAG00000011390">
    <property type="expression patterns" value="Expressed in hemipenis and 5 other cell types or tissues"/>
</dbReference>
<feature type="region of interest" description="Disordered" evidence="12">
    <location>
        <begin position="211"/>
        <end position="274"/>
    </location>
</feature>
<evidence type="ECO:0000313" key="15">
    <source>
        <dbReference type="Proteomes" id="UP000001646"/>
    </source>
</evidence>
<evidence type="ECO:0000256" key="9">
    <source>
        <dbReference type="ARBA" id="ARBA00023242"/>
    </source>
</evidence>
<feature type="region of interest" description="Disordered" evidence="12">
    <location>
        <begin position="1"/>
        <end position="26"/>
    </location>
</feature>
<evidence type="ECO:0000256" key="4">
    <source>
        <dbReference type="ARBA" id="ARBA00022902"/>
    </source>
</evidence>
<dbReference type="PROSITE" id="PS50118">
    <property type="entry name" value="HMG_BOX_2"/>
    <property type="match status" value="1"/>
</dbReference>
<gene>
    <name evidence="14" type="primary">sox11</name>
</gene>
<evidence type="ECO:0000256" key="1">
    <source>
        <dbReference type="ARBA" id="ARBA00004123"/>
    </source>
</evidence>
<keyword evidence="4" id="KW-0524">Neurogenesis</keyword>
<dbReference type="CDD" id="cd22037">
    <property type="entry name" value="HMG-box_SoxC_SOX11"/>
    <property type="match status" value="1"/>
</dbReference>
<dbReference type="GO" id="GO:0045944">
    <property type="term" value="P:positive regulation of transcription by RNA polymerase II"/>
    <property type="evidence" value="ECO:0000318"/>
    <property type="project" value="GO_Central"/>
</dbReference>
<organism evidence="14 15">
    <name type="scientific">Anolis carolinensis</name>
    <name type="common">Green anole</name>
    <name type="synonym">American chameleon</name>
    <dbReference type="NCBI Taxonomy" id="28377"/>
    <lineage>
        <taxon>Eukaryota</taxon>
        <taxon>Metazoa</taxon>
        <taxon>Chordata</taxon>
        <taxon>Craniata</taxon>
        <taxon>Vertebrata</taxon>
        <taxon>Euteleostomi</taxon>
        <taxon>Lepidosauria</taxon>
        <taxon>Squamata</taxon>
        <taxon>Bifurcata</taxon>
        <taxon>Unidentata</taxon>
        <taxon>Episquamata</taxon>
        <taxon>Toxicofera</taxon>
        <taxon>Iguania</taxon>
        <taxon>Dactyloidae</taxon>
        <taxon>Anolis</taxon>
    </lineage>
</organism>
<keyword evidence="5 10" id="KW-0805">Transcription regulation</keyword>
<evidence type="ECO:0000256" key="8">
    <source>
        <dbReference type="ARBA" id="ARBA00023163"/>
    </source>
</evidence>
<proteinExistence type="predicted"/>
<evidence type="ECO:0000313" key="14">
    <source>
        <dbReference type="Ensembl" id="ENSACAP00000011142.2"/>
    </source>
</evidence>
<keyword evidence="9 10" id="KW-0539">Nucleus</keyword>
<dbReference type="STRING" id="28377.ENSACAP00000011142"/>
<evidence type="ECO:0000256" key="5">
    <source>
        <dbReference type="ARBA" id="ARBA00023015"/>
    </source>
</evidence>
<reference evidence="14" key="1">
    <citation type="submission" date="2009-12" db="EMBL/GenBank/DDBJ databases">
        <title>The Genome Sequence of Anolis carolinensis (Green Anole Lizard).</title>
        <authorList>
            <consortium name="The Genome Sequencing Platform"/>
            <person name="Di Palma F."/>
            <person name="Alfoldi J."/>
            <person name="Heiman D."/>
            <person name="Young S."/>
            <person name="Grabherr M."/>
            <person name="Johnson J."/>
            <person name="Lander E.S."/>
            <person name="Lindblad-Toh K."/>
        </authorList>
    </citation>
    <scope>NUCLEOTIDE SEQUENCE [LARGE SCALE GENOMIC DNA]</scope>
    <source>
        <strain evidence="14">JBL SC #1</strain>
    </source>
</reference>
<dbReference type="Ensembl" id="ENSACAT00000011373.2">
    <property type="protein sequence ID" value="ENSACAP00000011142.2"/>
    <property type="gene ID" value="ENSACAG00000011390.2"/>
</dbReference>
<feature type="DNA-binding region" description="HMG box" evidence="11">
    <location>
        <begin position="50"/>
        <end position="118"/>
    </location>
</feature>
<dbReference type="PANTHER" id="PTHR10270:SF113">
    <property type="entry name" value="TRANSCRIPTION FACTOR SOX-11"/>
    <property type="match status" value="1"/>
</dbReference>
<dbReference type="InterPro" id="IPR017386">
    <property type="entry name" value="SOX-12/11/4"/>
</dbReference>
<dbReference type="Gene3D" id="1.10.30.10">
    <property type="entry name" value="High mobility group box domain"/>
    <property type="match status" value="1"/>
</dbReference>
<evidence type="ECO:0000256" key="6">
    <source>
        <dbReference type="ARBA" id="ARBA00023125"/>
    </source>
</evidence>
<dbReference type="Pfam" id="PF00505">
    <property type="entry name" value="HMG_box"/>
    <property type="match status" value="1"/>
</dbReference>
<name>H9GHI5_ANOCA</name>
<sequence>MVQQAESPEAEGSLPSREAMETEEGDFLACSPVALDESDPDWCKTASGHIKRPMNAFMVWSKIERRKIMEQSPDMHNAEISKRLGKRWKMLKDSEKIPFIREAERLRLKHMADYPDYKYRPRKKPKIDPSSAKPSPEKNASGNGNSGGGGGGGKGAKSNAKKCSKGKTSSSSSSSPPKAGTKLAPQPGGDYGGEDYFVALKAGGKAVKCVFMDEEDDDEEEEDDLQLRIKQEEDDEEEDEEPLHHHHHQQQLRRYNVAKVPASPTLSSSAESTEGASLYEEAHGAHASRLYYGFKSMPKSAPQPPSLSPASSRSVSTSSSSSSSSEEADDLLFDLSLNFSQHAQAASELGGGSASGNLSLSLVDKDLDSFSEGSLGSHFEFPDYCTPELSEMIAGDWLEANFSDLVFTY</sequence>
<dbReference type="GO" id="GO:0001228">
    <property type="term" value="F:DNA-binding transcription activator activity, RNA polymerase II-specific"/>
    <property type="evidence" value="ECO:0000318"/>
    <property type="project" value="GO_Central"/>
</dbReference>
<feature type="compositionally biased region" description="Low complexity" evidence="12">
    <location>
        <begin position="308"/>
        <end position="325"/>
    </location>
</feature>
<dbReference type="GO" id="GO:0005634">
    <property type="term" value="C:nucleus"/>
    <property type="evidence" value="ECO:0000318"/>
    <property type="project" value="GO_Central"/>
</dbReference>
<reference evidence="14" key="2">
    <citation type="submission" date="2025-08" db="UniProtKB">
        <authorList>
            <consortium name="Ensembl"/>
        </authorList>
    </citation>
    <scope>IDENTIFICATION</scope>
</reference>
<dbReference type="GeneID" id="100560274"/>
<keyword evidence="7" id="KW-0010">Activator</keyword>
<dbReference type="GO" id="GO:0000978">
    <property type="term" value="F:RNA polymerase II cis-regulatory region sequence-specific DNA binding"/>
    <property type="evidence" value="ECO:0000318"/>
    <property type="project" value="GO_Central"/>
</dbReference>
<evidence type="ECO:0000256" key="3">
    <source>
        <dbReference type="ARBA" id="ARBA00022782"/>
    </source>
</evidence>
<dbReference type="PANTHER" id="PTHR10270">
    <property type="entry name" value="SOX TRANSCRIPTION FACTOR"/>
    <property type="match status" value="1"/>
</dbReference>
<dbReference type="InterPro" id="IPR050140">
    <property type="entry name" value="SRY-related_HMG-box_TF-like"/>
</dbReference>
<dbReference type="AlphaFoldDB" id="H9GHI5"/>
<evidence type="ECO:0000256" key="12">
    <source>
        <dbReference type="SAM" id="MobiDB-lite"/>
    </source>
</evidence>
<dbReference type="OMA" id="VKCVFMD"/>
<dbReference type="GO" id="GO:0048593">
    <property type="term" value="P:camera-type eye morphogenesis"/>
    <property type="evidence" value="ECO:0000318"/>
    <property type="project" value="GO_Central"/>
</dbReference>
<dbReference type="InterPro" id="IPR036910">
    <property type="entry name" value="HMG_box_dom_sf"/>
</dbReference>
<dbReference type="SMART" id="SM00398">
    <property type="entry name" value="HMG"/>
    <property type="match status" value="1"/>
</dbReference>
<dbReference type="GO" id="GO:0030182">
    <property type="term" value="P:neuron differentiation"/>
    <property type="evidence" value="ECO:0000318"/>
    <property type="project" value="GO_Central"/>
</dbReference>
<keyword evidence="6 10" id="KW-0238">DNA-binding</keyword>
<evidence type="ECO:0000256" key="7">
    <source>
        <dbReference type="ARBA" id="ARBA00023159"/>
    </source>
</evidence>
<feature type="compositionally biased region" description="Polar residues" evidence="12">
    <location>
        <begin position="264"/>
        <end position="274"/>
    </location>
</feature>
<dbReference type="InterPro" id="IPR009071">
    <property type="entry name" value="HMG_box_dom"/>
</dbReference>
<protein>
    <recommendedName>
        <fullName evidence="10">Transcription factor SOX</fullName>
    </recommendedName>
</protein>
<dbReference type="CTD" id="6664"/>
<dbReference type="RefSeq" id="XP_062839428.1">
    <property type="nucleotide sequence ID" value="XM_062983358.1"/>
</dbReference>
<keyword evidence="3" id="KW-0221">Differentiation</keyword>
<evidence type="ECO:0000256" key="2">
    <source>
        <dbReference type="ARBA" id="ARBA00022473"/>
    </source>
</evidence>
<evidence type="ECO:0000259" key="13">
    <source>
        <dbReference type="PROSITE" id="PS50118"/>
    </source>
</evidence>
<dbReference type="Proteomes" id="UP000001646">
    <property type="component" value="Unplaced"/>
</dbReference>